<sequence>MTSKKLIILCLITVNTLVAQKNEFSLTGKTSDIEDNTYLYFRDLANGGNIDSALVRNNTFKFTTTLPEPVLFVMLFKKDKTKFTELWLENRPMTFDATKGDFKNAVVTGSRNHSLAKEMKDKVYANAGEISDDIKNQREKDFINKHPDALVSAYILTMANRRWNQQEIAEFYAKLSPEIQTSSIGQKVAKFLEKDMPEIGEKYMDFEISNKENKTQKLSELTGELTLIQFWSSTCAGSRMMNEKLRKIYEDYHPDGLNIISISKDNSRGNWIKAINEDNITWPQCSNLNGWDGEVFQAYGVSSTPSNILIDKNGIIIGKNLMSKDLKNKIIENLN</sequence>
<dbReference type="PANTHER" id="PTHR42852">
    <property type="entry name" value="THIOL:DISULFIDE INTERCHANGE PROTEIN DSBE"/>
    <property type="match status" value="1"/>
</dbReference>
<dbReference type="InterPro" id="IPR000866">
    <property type="entry name" value="AhpC/TSA"/>
</dbReference>
<dbReference type="GO" id="GO:0017004">
    <property type="term" value="P:cytochrome complex assembly"/>
    <property type="evidence" value="ECO:0007669"/>
    <property type="project" value="UniProtKB-KW"/>
</dbReference>
<dbReference type="GO" id="GO:0016491">
    <property type="term" value="F:oxidoreductase activity"/>
    <property type="evidence" value="ECO:0007669"/>
    <property type="project" value="InterPro"/>
</dbReference>
<dbReference type="GO" id="GO:0016209">
    <property type="term" value="F:antioxidant activity"/>
    <property type="evidence" value="ECO:0007669"/>
    <property type="project" value="InterPro"/>
</dbReference>
<dbReference type="InterPro" id="IPR013766">
    <property type="entry name" value="Thioredoxin_domain"/>
</dbReference>
<accession>A0A1I5CAD8</accession>
<dbReference type="Pfam" id="PF14289">
    <property type="entry name" value="DUF4369"/>
    <property type="match status" value="1"/>
</dbReference>
<keyword evidence="4" id="KW-0676">Redox-active center</keyword>
<evidence type="ECO:0000313" key="7">
    <source>
        <dbReference type="Proteomes" id="UP000199153"/>
    </source>
</evidence>
<dbReference type="EMBL" id="FOVL01000020">
    <property type="protein sequence ID" value="SFN83846.1"/>
    <property type="molecule type" value="Genomic_DNA"/>
</dbReference>
<gene>
    <name evidence="6" type="ORF">SAMN05660413_02777</name>
</gene>
<dbReference type="InterPro" id="IPR050553">
    <property type="entry name" value="Thioredoxin_ResA/DsbE_sf"/>
</dbReference>
<keyword evidence="7" id="KW-1185">Reference proteome</keyword>
<evidence type="ECO:0000256" key="1">
    <source>
        <dbReference type="ARBA" id="ARBA00004196"/>
    </source>
</evidence>
<dbReference type="InterPro" id="IPR036249">
    <property type="entry name" value="Thioredoxin-like_sf"/>
</dbReference>
<dbReference type="AlphaFoldDB" id="A0A1I5CAD8"/>
<dbReference type="PANTHER" id="PTHR42852:SF6">
    <property type="entry name" value="THIOL:DISULFIDE INTERCHANGE PROTEIN DSBE"/>
    <property type="match status" value="1"/>
</dbReference>
<feature type="domain" description="Thioredoxin" evidence="5">
    <location>
        <begin position="197"/>
        <end position="335"/>
    </location>
</feature>
<dbReference type="Pfam" id="PF00578">
    <property type="entry name" value="AhpC-TSA"/>
    <property type="match status" value="1"/>
</dbReference>
<dbReference type="Gene3D" id="3.40.30.10">
    <property type="entry name" value="Glutaredoxin"/>
    <property type="match status" value="1"/>
</dbReference>
<dbReference type="Proteomes" id="UP000199153">
    <property type="component" value="Unassembled WGS sequence"/>
</dbReference>
<keyword evidence="2" id="KW-0201">Cytochrome c-type biogenesis</keyword>
<evidence type="ECO:0000256" key="4">
    <source>
        <dbReference type="ARBA" id="ARBA00023284"/>
    </source>
</evidence>
<name>A0A1I5CAD8_9FLAO</name>
<dbReference type="CDD" id="cd02966">
    <property type="entry name" value="TlpA_like_family"/>
    <property type="match status" value="1"/>
</dbReference>
<evidence type="ECO:0000313" key="6">
    <source>
        <dbReference type="EMBL" id="SFN83846.1"/>
    </source>
</evidence>
<dbReference type="RefSeq" id="WP_093410737.1">
    <property type="nucleotide sequence ID" value="NZ_FOVL01000020.1"/>
</dbReference>
<keyword evidence="3" id="KW-1015">Disulfide bond</keyword>
<comment type="subcellular location">
    <subcellularLocation>
        <location evidence="1">Cell envelope</location>
    </subcellularLocation>
</comment>
<evidence type="ECO:0000259" key="5">
    <source>
        <dbReference type="PROSITE" id="PS51352"/>
    </source>
</evidence>
<organism evidence="6 7">
    <name type="scientific">Salegentibacter flavus</name>
    <dbReference type="NCBI Taxonomy" id="287099"/>
    <lineage>
        <taxon>Bacteria</taxon>
        <taxon>Pseudomonadati</taxon>
        <taxon>Bacteroidota</taxon>
        <taxon>Flavobacteriia</taxon>
        <taxon>Flavobacteriales</taxon>
        <taxon>Flavobacteriaceae</taxon>
        <taxon>Salegentibacter</taxon>
    </lineage>
</organism>
<protein>
    <submittedName>
        <fullName evidence="6">Peroxiredoxin</fullName>
    </submittedName>
</protein>
<dbReference type="STRING" id="287099.SAMN05660413_02777"/>
<evidence type="ECO:0000256" key="2">
    <source>
        <dbReference type="ARBA" id="ARBA00022748"/>
    </source>
</evidence>
<dbReference type="OrthoDB" id="1069091at2"/>
<reference evidence="6 7" key="1">
    <citation type="submission" date="2016-10" db="EMBL/GenBank/DDBJ databases">
        <authorList>
            <person name="de Groot N.N."/>
        </authorList>
    </citation>
    <scope>NUCLEOTIDE SEQUENCE [LARGE SCALE GENOMIC DNA]</scope>
    <source>
        <strain evidence="6 7">DSM 17794</strain>
    </source>
</reference>
<dbReference type="PROSITE" id="PS51352">
    <property type="entry name" value="THIOREDOXIN_2"/>
    <property type="match status" value="1"/>
</dbReference>
<dbReference type="SUPFAM" id="SSF52833">
    <property type="entry name" value="Thioredoxin-like"/>
    <property type="match status" value="1"/>
</dbReference>
<dbReference type="GO" id="GO:0030313">
    <property type="term" value="C:cell envelope"/>
    <property type="evidence" value="ECO:0007669"/>
    <property type="project" value="UniProtKB-SubCell"/>
</dbReference>
<evidence type="ECO:0000256" key="3">
    <source>
        <dbReference type="ARBA" id="ARBA00023157"/>
    </source>
</evidence>
<dbReference type="InterPro" id="IPR025380">
    <property type="entry name" value="DUF4369"/>
</dbReference>
<proteinExistence type="predicted"/>